<dbReference type="Pfam" id="PF02656">
    <property type="entry name" value="DUF202"/>
    <property type="match status" value="1"/>
</dbReference>
<dbReference type="AlphaFoldDB" id="A0A1H4LZI8"/>
<organism evidence="7 8">
    <name type="scientific">Tsukamurella tyrosinosolvens</name>
    <dbReference type="NCBI Taxonomy" id="57704"/>
    <lineage>
        <taxon>Bacteria</taxon>
        <taxon>Bacillati</taxon>
        <taxon>Actinomycetota</taxon>
        <taxon>Actinomycetes</taxon>
        <taxon>Mycobacteriales</taxon>
        <taxon>Tsukamurellaceae</taxon>
        <taxon>Tsukamurella</taxon>
    </lineage>
</organism>
<keyword evidence="2 5" id="KW-0812">Transmembrane</keyword>
<comment type="subcellular location">
    <subcellularLocation>
        <location evidence="1">Endomembrane system</location>
        <topology evidence="1">Multi-pass membrane protein</topology>
    </subcellularLocation>
</comment>
<dbReference type="EMBL" id="FNSA01000003">
    <property type="protein sequence ID" value="SEB76113.1"/>
    <property type="molecule type" value="Genomic_DNA"/>
</dbReference>
<keyword evidence="8" id="KW-1185">Reference proteome</keyword>
<evidence type="ECO:0000256" key="5">
    <source>
        <dbReference type="SAM" id="Phobius"/>
    </source>
</evidence>
<keyword evidence="3 5" id="KW-1133">Transmembrane helix</keyword>
<dbReference type="Proteomes" id="UP000182241">
    <property type="component" value="Unassembled WGS sequence"/>
</dbReference>
<evidence type="ECO:0000313" key="7">
    <source>
        <dbReference type="EMBL" id="SEB76113.1"/>
    </source>
</evidence>
<feature type="domain" description="DUF202" evidence="6">
    <location>
        <begin position="11"/>
        <end position="60"/>
    </location>
</feature>
<gene>
    <name evidence="7" type="ORF">SAMN04489793_0746</name>
</gene>
<sequence>MSGAAGAPSTQAAERTLLARVRTAVALVLTCAIVARAALDVRPAAAPVCLVVAVAAVVTLRTRPPLSHLVLAVAVVALAAVGVLTAVR</sequence>
<dbReference type="STRING" id="57704.SAMN04489793_0746"/>
<evidence type="ECO:0000256" key="2">
    <source>
        <dbReference type="ARBA" id="ARBA00022692"/>
    </source>
</evidence>
<dbReference type="GO" id="GO:0012505">
    <property type="term" value="C:endomembrane system"/>
    <property type="evidence" value="ECO:0007669"/>
    <property type="project" value="UniProtKB-SubCell"/>
</dbReference>
<evidence type="ECO:0000259" key="6">
    <source>
        <dbReference type="Pfam" id="PF02656"/>
    </source>
</evidence>
<feature type="transmembrane region" description="Helical" evidence="5">
    <location>
        <begin position="69"/>
        <end position="87"/>
    </location>
</feature>
<dbReference type="InterPro" id="IPR003807">
    <property type="entry name" value="DUF202"/>
</dbReference>
<feature type="transmembrane region" description="Helical" evidence="5">
    <location>
        <begin position="45"/>
        <end position="62"/>
    </location>
</feature>
<keyword evidence="4 5" id="KW-0472">Membrane</keyword>
<feature type="transmembrane region" description="Helical" evidence="5">
    <location>
        <begin position="21"/>
        <end position="39"/>
    </location>
</feature>
<protein>
    <recommendedName>
        <fullName evidence="6">DUF202 domain-containing protein</fullName>
    </recommendedName>
</protein>
<evidence type="ECO:0000313" key="8">
    <source>
        <dbReference type="Proteomes" id="UP000182241"/>
    </source>
</evidence>
<accession>A0A1H4LZI8</accession>
<proteinExistence type="predicted"/>
<name>A0A1H4LZI8_TSUTY</name>
<evidence type="ECO:0000256" key="3">
    <source>
        <dbReference type="ARBA" id="ARBA00022989"/>
    </source>
</evidence>
<dbReference type="RefSeq" id="WP_068740697.1">
    <property type="nucleotide sequence ID" value="NZ_FNSA01000003.1"/>
</dbReference>
<evidence type="ECO:0000256" key="4">
    <source>
        <dbReference type="ARBA" id="ARBA00023136"/>
    </source>
</evidence>
<evidence type="ECO:0000256" key="1">
    <source>
        <dbReference type="ARBA" id="ARBA00004127"/>
    </source>
</evidence>
<reference evidence="8" key="1">
    <citation type="submission" date="2016-10" db="EMBL/GenBank/DDBJ databases">
        <authorList>
            <person name="Varghese N."/>
            <person name="Submissions S."/>
        </authorList>
    </citation>
    <scope>NUCLEOTIDE SEQUENCE [LARGE SCALE GENOMIC DNA]</scope>
    <source>
        <strain evidence="8">DSM 44234</strain>
    </source>
</reference>